<gene>
    <name evidence="6" type="ORF">HNP73_000203</name>
</gene>
<dbReference type="InterPro" id="IPR036390">
    <property type="entry name" value="WH_DNA-bd_sf"/>
</dbReference>
<dbReference type="SMART" id="SM00895">
    <property type="entry name" value="FCD"/>
    <property type="match status" value="1"/>
</dbReference>
<dbReference type="PANTHER" id="PTHR43537:SF5">
    <property type="entry name" value="UXU OPERON TRANSCRIPTIONAL REGULATOR"/>
    <property type="match status" value="1"/>
</dbReference>
<dbReference type="CDD" id="cd07377">
    <property type="entry name" value="WHTH_GntR"/>
    <property type="match status" value="1"/>
</dbReference>
<dbReference type="PRINTS" id="PR00035">
    <property type="entry name" value="HTHGNTR"/>
</dbReference>
<keyword evidence="1" id="KW-0805">Transcription regulation</keyword>
<dbReference type="Proteomes" id="UP000549457">
    <property type="component" value="Unassembled WGS sequence"/>
</dbReference>
<proteinExistence type="predicted"/>
<accession>A0A840SLQ4</accession>
<dbReference type="Pfam" id="PF07729">
    <property type="entry name" value="FCD"/>
    <property type="match status" value="1"/>
</dbReference>
<dbReference type="Gene3D" id="1.10.10.10">
    <property type="entry name" value="Winged helix-like DNA-binding domain superfamily/Winged helix DNA-binding domain"/>
    <property type="match status" value="1"/>
</dbReference>
<organism evidence="6 7">
    <name type="scientific">Amaricoccus macauensis</name>
    <dbReference type="NCBI Taxonomy" id="57001"/>
    <lineage>
        <taxon>Bacteria</taxon>
        <taxon>Pseudomonadati</taxon>
        <taxon>Pseudomonadota</taxon>
        <taxon>Alphaproteobacteria</taxon>
        <taxon>Rhodobacterales</taxon>
        <taxon>Paracoccaceae</taxon>
        <taxon>Amaricoccus</taxon>
    </lineage>
</organism>
<dbReference type="InterPro" id="IPR011711">
    <property type="entry name" value="GntR_C"/>
</dbReference>
<dbReference type="SUPFAM" id="SSF48008">
    <property type="entry name" value="GntR ligand-binding domain-like"/>
    <property type="match status" value="1"/>
</dbReference>
<keyword evidence="7" id="KW-1185">Reference proteome</keyword>
<evidence type="ECO:0000313" key="6">
    <source>
        <dbReference type="EMBL" id="MBB5220282.1"/>
    </source>
</evidence>
<evidence type="ECO:0000256" key="3">
    <source>
        <dbReference type="ARBA" id="ARBA00023163"/>
    </source>
</evidence>
<dbReference type="InterPro" id="IPR008920">
    <property type="entry name" value="TF_FadR/GntR_C"/>
</dbReference>
<dbReference type="GO" id="GO:0003677">
    <property type="term" value="F:DNA binding"/>
    <property type="evidence" value="ECO:0007669"/>
    <property type="project" value="UniProtKB-KW"/>
</dbReference>
<evidence type="ECO:0000313" key="7">
    <source>
        <dbReference type="Proteomes" id="UP000549457"/>
    </source>
</evidence>
<dbReference type="PANTHER" id="PTHR43537">
    <property type="entry name" value="TRANSCRIPTIONAL REGULATOR, GNTR FAMILY"/>
    <property type="match status" value="1"/>
</dbReference>
<feature type="compositionally biased region" description="Basic residues" evidence="4">
    <location>
        <begin position="227"/>
        <end position="236"/>
    </location>
</feature>
<feature type="domain" description="HTH gntR-type" evidence="5">
    <location>
        <begin position="8"/>
        <end position="75"/>
    </location>
</feature>
<dbReference type="RefSeq" id="WP_184146248.1">
    <property type="nucleotide sequence ID" value="NZ_JACHFM010000001.1"/>
</dbReference>
<comment type="caution">
    <text evidence="6">The sequence shown here is derived from an EMBL/GenBank/DDBJ whole genome shotgun (WGS) entry which is preliminary data.</text>
</comment>
<keyword evidence="2 6" id="KW-0238">DNA-binding</keyword>
<sequence>MTALERGPSLTEQAAEALRARIIRGSLELGEPLSEITLAAELGVSKTPVREALMQLKRDGLVEIRPQRGTFVFTMTADQVRQLSELRAILEAAAFRLAMARRRDALVAAWADIVARMQAALAEGDAESYRSLDGEFHRVLFELAENPYLLEAFAGISFRVQALRNRLSRDGELNRASYADHVEFLELARAGDLDAILTLAARHIDGTRDHYVADLEGAADPTEPSSRRARRRLDGN</sequence>
<evidence type="ECO:0000256" key="2">
    <source>
        <dbReference type="ARBA" id="ARBA00023125"/>
    </source>
</evidence>
<evidence type="ECO:0000256" key="4">
    <source>
        <dbReference type="SAM" id="MobiDB-lite"/>
    </source>
</evidence>
<reference evidence="6 7" key="1">
    <citation type="submission" date="2020-08" db="EMBL/GenBank/DDBJ databases">
        <title>Genomic Encyclopedia of Type Strains, Phase IV (KMG-IV): sequencing the most valuable type-strain genomes for metagenomic binning, comparative biology and taxonomic classification.</title>
        <authorList>
            <person name="Goeker M."/>
        </authorList>
    </citation>
    <scope>NUCLEOTIDE SEQUENCE [LARGE SCALE GENOMIC DNA]</scope>
    <source>
        <strain evidence="6 7">DSM 101730</strain>
    </source>
</reference>
<dbReference type="AlphaFoldDB" id="A0A840SLQ4"/>
<dbReference type="InterPro" id="IPR036388">
    <property type="entry name" value="WH-like_DNA-bd_sf"/>
</dbReference>
<keyword evidence="3" id="KW-0804">Transcription</keyword>
<dbReference type="Gene3D" id="1.20.120.530">
    <property type="entry name" value="GntR ligand-binding domain-like"/>
    <property type="match status" value="1"/>
</dbReference>
<dbReference type="GO" id="GO:0003700">
    <property type="term" value="F:DNA-binding transcription factor activity"/>
    <property type="evidence" value="ECO:0007669"/>
    <property type="project" value="InterPro"/>
</dbReference>
<dbReference type="InterPro" id="IPR000524">
    <property type="entry name" value="Tscrpt_reg_HTH_GntR"/>
</dbReference>
<feature type="region of interest" description="Disordered" evidence="4">
    <location>
        <begin position="217"/>
        <end position="236"/>
    </location>
</feature>
<evidence type="ECO:0000259" key="5">
    <source>
        <dbReference type="PROSITE" id="PS50949"/>
    </source>
</evidence>
<dbReference type="Pfam" id="PF00392">
    <property type="entry name" value="GntR"/>
    <property type="match status" value="1"/>
</dbReference>
<dbReference type="SUPFAM" id="SSF46785">
    <property type="entry name" value="Winged helix' DNA-binding domain"/>
    <property type="match status" value="1"/>
</dbReference>
<evidence type="ECO:0000256" key="1">
    <source>
        <dbReference type="ARBA" id="ARBA00023015"/>
    </source>
</evidence>
<dbReference type="SMART" id="SM00345">
    <property type="entry name" value="HTH_GNTR"/>
    <property type="match status" value="1"/>
</dbReference>
<dbReference type="PROSITE" id="PS50949">
    <property type="entry name" value="HTH_GNTR"/>
    <property type="match status" value="1"/>
</dbReference>
<dbReference type="EMBL" id="JACHFM010000001">
    <property type="protein sequence ID" value="MBB5220282.1"/>
    <property type="molecule type" value="Genomic_DNA"/>
</dbReference>
<name>A0A840SLQ4_9RHOB</name>
<protein>
    <submittedName>
        <fullName evidence="6">DNA-binding GntR family transcriptional regulator</fullName>
    </submittedName>
</protein>